<reference evidence="2 3" key="1">
    <citation type="journal article" date="2016" name="Mol. Biol. Evol.">
        <title>Comparative Genomics of Early-Diverging Mushroom-Forming Fungi Provides Insights into the Origins of Lignocellulose Decay Capabilities.</title>
        <authorList>
            <person name="Nagy L.G."/>
            <person name="Riley R."/>
            <person name="Tritt A."/>
            <person name="Adam C."/>
            <person name="Daum C."/>
            <person name="Floudas D."/>
            <person name="Sun H."/>
            <person name="Yadav J.S."/>
            <person name="Pangilinan J."/>
            <person name="Larsson K.H."/>
            <person name="Matsuura K."/>
            <person name="Barry K."/>
            <person name="Labutti K."/>
            <person name="Kuo R."/>
            <person name="Ohm R.A."/>
            <person name="Bhattacharya S.S."/>
            <person name="Shirouzu T."/>
            <person name="Yoshinaga Y."/>
            <person name="Martin F.M."/>
            <person name="Grigoriev I.V."/>
            <person name="Hibbett D.S."/>
        </authorList>
    </citation>
    <scope>NUCLEOTIDE SEQUENCE [LARGE SCALE GENOMIC DNA]</scope>
    <source>
        <strain evidence="2 3">HHB9708</strain>
    </source>
</reference>
<dbReference type="EMBL" id="KV419402">
    <property type="protein sequence ID" value="KZS95216.1"/>
    <property type="molecule type" value="Genomic_DNA"/>
</dbReference>
<keyword evidence="3" id="KW-1185">Reference proteome</keyword>
<evidence type="ECO:0000313" key="3">
    <source>
        <dbReference type="Proteomes" id="UP000076722"/>
    </source>
</evidence>
<evidence type="ECO:0000313" key="2">
    <source>
        <dbReference type="EMBL" id="KZS95216.1"/>
    </source>
</evidence>
<organism evidence="2 3">
    <name type="scientific">Sistotremastrum niveocremeum HHB9708</name>
    <dbReference type="NCBI Taxonomy" id="1314777"/>
    <lineage>
        <taxon>Eukaryota</taxon>
        <taxon>Fungi</taxon>
        <taxon>Dikarya</taxon>
        <taxon>Basidiomycota</taxon>
        <taxon>Agaricomycotina</taxon>
        <taxon>Agaricomycetes</taxon>
        <taxon>Sistotremastrales</taxon>
        <taxon>Sistotremastraceae</taxon>
        <taxon>Sertulicium</taxon>
        <taxon>Sertulicium niveocremeum</taxon>
    </lineage>
</organism>
<accession>A0A164WNS9</accession>
<name>A0A164WNS9_9AGAM</name>
<protein>
    <recommendedName>
        <fullName evidence="4">Retrotransposon gag domain-containing protein</fullName>
    </recommendedName>
</protein>
<gene>
    <name evidence="2" type="ORF">SISNIDRAFT_408942</name>
</gene>
<dbReference type="OrthoDB" id="3205788at2759"/>
<evidence type="ECO:0008006" key="4">
    <source>
        <dbReference type="Google" id="ProtNLM"/>
    </source>
</evidence>
<sequence length="180" mass="20688">MVPVTSHAIPKNEPASAIPSDTGRAGKLLKDNSVPKPDKYNGTPDWHTYRAFSHSLMIYFRLSGLPAEYHVYYMSHFITGSARKHYNDHILGFEHQYDLESALRKLFDLCFPPDFRARQRIRFDSLYMGSFSVVQFARELQSIASLLPDITERQLALRFFFGSKPYIQDKLSDAGYNAET</sequence>
<feature type="non-terminal residue" evidence="2">
    <location>
        <position position="180"/>
    </location>
</feature>
<dbReference type="STRING" id="1314777.A0A164WNS9"/>
<feature type="region of interest" description="Disordered" evidence="1">
    <location>
        <begin position="1"/>
        <end position="36"/>
    </location>
</feature>
<dbReference type="AlphaFoldDB" id="A0A164WNS9"/>
<proteinExistence type="predicted"/>
<dbReference type="Proteomes" id="UP000076722">
    <property type="component" value="Unassembled WGS sequence"/>
</dbReference>
<evidence type="ECO:0000256" key="1">
    <source>
        <dbReference type="SAM" id="MobiDB-lite"/>
    </source>
</evidence>